<accession>A0A4R2FGD8</accession>
<dbReference type="EMBL" id="SLWF01000011">
    <property type="protein sequence ID" value="TCN84633.1"/>
    <property type="molecule type" value="Genomic_DNA"/>
</dbReference>
<evidence type="ECO:0000313" key="3">
    <source>
        <dbReference type="Proteomes" id="UP000294832"/>
    </source>
</evidence>
<organism evidence="2 3">
    <name type="scientific">Shewanella fodinae</name>
    <dbReference type="NCBI Taxonomy" id="552357"/>
    <lineage>
        <taxon>Bacteria</taxon>
        <taxon>Pseudomonadati</taxon>
        <taxon>Pseudomonadota</taxon>
        <taxon>Gammaproteobacteria</taxon>
        <taxon>Alteromonadales</taxon>
        <taxon>Shewanellaceae</taxon>
        <taxon>Shewanella</taxon>
    </lineage>
</organism>
<feature type="domain" description="N-acetyltransferase" evidence="1">
    <location>
        <begin position="15"/>
        <end position="171"/>
    </location>
</feature>
<dbReference type="AlphaFoldDB" id="A0A4R2FGD8"/>
<evidence type="ECO:0000259" key="1">
    <source>
        <dbReference type="PROSITE" id="PS51186"/>
    </source>
</evidence>
<dbReference type="GO" id="GO:0016747">
    <property type="term" value="F:acyltransferase activity, transferring groups other than amino-acyl groups"/>
    <property type="evidence" value="ECO:0007669"/>
    <property type="project" value="InterPro"/>
</dbReference>
<dbReference type="InterPro" id="IPR000182">
    <property type="entry name" value="GNAT_dom"/>
</dbReference>
<dbReference type="Gene3D" id="3.40.630.30">
    <property type="match status" value="1"/>
</dbReference>
<dbReference type="OrthoDB" id="9801656at2"/>
<dbReference type="RefSeq" id="WP_133038848.1">
    <property type="nucleotide sequence ID" value="NZ_SLWF01000011.1"/>
</dbReference>
<dbReference type="Pfam" id="PF13302">
    <property type="entry name" value="Acetyltransf_3"/>
    <property type="match status" value="1"/>
</dbReference>
<dbReference type="PANTHER" id="PTHR43792">
    <property type="entry name" value="GNAT FAMILY, PUTATIVE (AFU_ORTHOLOGUE AFUA_3G00765)-RELATED-RELATED"/>
    <property type="match status" value="1"/>
</dbReference>
<gene>
    <name evidence="2" type="ORF">EDC91_11147</name>
</gene>
<sequence length="181" mass="20054">MFVLKQQVQITSPRLLLRPFVTSDIPTIALLANDRDIADNTLNIPYPYSEDDARLWLELQAQQTQCGDSHTWAITLKDSGVLVGAISLTLLQAQQAETGYWIGRKFRNLGYCSEALQALIRVAADTYHLTSISAVHLRSNPASGRVMHHAGMQHIAADLRPDSQGKRVPVEIYCLVLSSSL</sequence>
<dbReference type="InterPro" id="IPR016181">
    <property type="entry name" value="Acyl_CoA_acyltransferase"/>
</dbReference>
<dbReference type="PROSITE" id="PS51186">
    <property type="entry name" value="GNAT"/>
    <property type="match status" value="1"/>
</dbReference>
<dbReference type="SUPFAM" id="SSF55729">
    <property type="entry name" value="Acyl-CoA N-acyltransferases (Nat)"/>
    <property type="match status" value="1"/>
</dbReference>
<proteinExistence type="predicted"/>
<keyword evidence="2" id="KW-0808">Transferase</keyword>
<reference evidence="2 3" key="1">
    <citation type="submission" date="2019-03" db="EMBL/GenBank/DDBJ databases">
        <title>Freshwater and sediment microbial communities from various areas in North America, analyzing microbe dynamics in response to fracking.</title>
        <authorList>
            <person name="Lamendella R."/>
        </authorList>
    </citation>
    <scope>NUCLEOTIDE SEQUENCE [LARGE SCALE GENOMIC DNA]</scope>
    <source>
        <strain evidence="2 3">74A</strain>
    </source>
</reference>
<name>A0A4R2FGD8_9GAMM</name>
<protein>
    <submittedName>
        <fullName evidence="2">RimJ/RimL family protein N-acetyltransferase</fullName>
    </submittedName>
</protein>
<dbReference type="InterPro" id="IPR051531">
    <property type="entry name" value="N-acetyltransferase"/>
</dbReference>
<dbReference type="Proteomes" id="UP000294832">
    <property type="component" value="Unassembled WGS sequence"/>
</dbReference>
<evidence type="ECO:0000313" key="2">
    <source>
        <dbReference type="EMBL" id="TCN84633.1"/>
    </source>
</evidence>
<comment type="caution">
    <text evidence="2">The sequence shown here is derived from an EMBL/GenBank/DDBJ whole genome shotgun (WGS) entry which is preliminary data.</text>
</comment>
<keyword evidence="3" id="KW-1185">Reference proteome</keyword>